<evidence type="ECO:0000313" key="1">
    <source>
        <dbReference type="EMBL" id="MBX22382.1"/>
    </source>
</evidence>
<dbReference type="GO" id="GO:0006508">
    <property type="term" value="P:proteolysis"/>
    <property type="evidence" value="ECO:0007669"/>
    <property type="project" value="UniProtKB-KW"/>
</dbReference>
<protein>
    <submittedName>
        <fullName evidence="1">ATP-dependent zinc metalloprotease FTSH 4-like</fullName>
    </submittedName>
</protein>
<proteinExistence type="predicted"/>
<reference evidence="1" key="1">
    <citation type="submission" date="2018-02" db="EMBL/GenBank/DDBJ databases">
        <title>Rhizophora mucronata_Transcriptome.</title>
        <authorList>
            <person name="Meera S.P."/>
            <person name="Sreeshan A."/>
            <person name="Augustine A."/>
        </authorList>
    </citation>
    <scope>NUCLEOTIDE SEQUENCE</scope>
    <source>
        <tissue evidence="1">Leaf</tissue>
    </source>
</reference>
<keyword evidence="1" id="KW-0482">Metalloprotease</keyword>
<keyword evidence="1" id="KW-0378">Hydrolase</keyword>
<accession>A0A2P2LWM9</accession>
<name>A0A2P2LWM9_RHIMU</name>
<sequence length="71" mass="7867">MNLKGINSKLSGNIIFPHKAFCNLPKPVFCFLLSSLFTGRSHGNHIYSQRHQAQIDISVIPVQSNADNGLM</sequence>
<dbReference type="GO" id="GO:0008237">
    <property type="term" value="F:metallopeptidase activity"/>
    <property type="evidence" value="ECO:0007669"/>
    <property type="project" value="UniProtKB-KW"/>
</dbReference>
<organism evidence="1">
    <name type="scientific">Rhizophora mucronata</name>
    <name type="common">Asiatic mangrove</name>
    <dbReference type="NCBI Taxonomy" id="61149"/>
    <lineage>
        <taxon>Eukaryota</taxon>
        <taxon>Viridiplantae</taxon>
        <taxon>Streptophyta</taxon>
        <taxon>Embryophyta</taxon>
        <taxon>Tracheophyta</taxon>
        <taxon>Spermatophyta</taxon>
        <taxon>Magnoliopsida</taxon>
        <taxon>eudicotyledons</taxon>
        <taxon>Gunneridae</taxon>
        <taxon>Pentapetalae</taxon>
        <taxon>rosids</taxon>
        <taxon>fabids</taxon>
        <taxon>Malpighiales</taxon>
        <taxon>Rhizophoraceae</taxon>
        <taxon>Rhizophora</taxon>
    </lineage>
</organism>
<dbReference type="EMBL" id="GGEC01041898">
    <property type="protein sequence ID" value="MBX22382.1"/>
    <property type="molecule type" value="Transcribed_RNA"/>
</dbReference>
<dbReference type="AlphaFoldDB" id="A0A2P2LWM9"/>
<keyword evidence="1" id="KW-0645">Protease</keyword>